<dbReference type="EMBL" id="MN234188">
    <property type="protein sequence ID" value="QFG10437.1"/>
    <property type="molecule type" value="Genomic_DNA"/>
</dbReference>
<gene>
    <name evidence="2" type="primary">67</name>
    <name evidence="2" type="ORF">PBI_ANTHONY_67</name>
</gene>
<dbReference type="RefSeq" id="YP_010062103.1">
    <property type="nucleotide sequence ID" value="NC_054790.1"/>
</dbReference>
<evidence type="ECO:0000313" key="3">
    <source>
        <dbReference type="Proteomes" id="UP000327026"/>
    </source>
</evidence>
<evidence type="ECO:0000313" key="2">
    <source>
        <dbReference type="EMBL" id="QFG10437.1"/>
    </source>
</evidence>
<accession>A0A5J6TKB7</accession>
<reference evidence="2 3" key="1">
    <citation type="submission" date="2019-07" db="EMBL/GenBank/DDBJ databases">
        <authorList>
            <person name="Garlena R.A."/>
            <person name="Russell D.A."/>
            <person name="Pope W.H."/>
            <person name="Jacobs-Sera D."/>
            <person name="Hatfull G.F."/>
        </authorList>
    </citation>
    <scope>NUCLEOTIDE SEQUENCE [LARGE SCALE GENOMIC DNA]</scope>
</reference>
<dbReference type="Pfam" id="PF10686">
    <property type="entry name" value="YAcAr"/>
    <property type="match status" value="1"/>
</dbReference>
<proteinExistence type="predicted"/>
<dbReference type="KEGG" id="vg:64871737"/>
<sequence length="130" mass="14787">MTLYRRILITGSREWEGRTTVWSALNQELIEFGRLTIVHGAARGADDIADRWAWGARQDGYQVEIERYPADWNTLGKRAGTIRNQEMVDLGADVCHAFPLRSSVGTWHCMRAATRAGIQVVNHGWKQFTN</sequence>
<dbReference type="Proteomes" id="UP000327026">
    <property type="component" value="Segment"/>
</dbReference>
<feature type="domain" description="YspA cpYpsA-related SLOG" evidence="1">
    <location>
        <begin position="6"/>
        <end position="73"/>
    </location>
</feature>
<keyword evidence="3" id="KW-1185">Reference proteome</keyword>
<dbReference type="GeneID" id="64871737"/>
<dbReference type="InterPro" id="IPR019627">
    <property type="entry name" value="YAcAr"/>
</dbReference>
<protein>
    <submittedName>
        <fullName evidence="2">DprA-like DNA processing chain A</fullName>
    </submittedName>
</protein>
<evidence type="ECO:0000259" key="1">
    <source>
        <dbReference type="Pfam" id="PF10686"/>
    </source>
</evidence>
<name>A0A5J6TKB7_9CAUD</name>
<organism evidence="2 3">
    <name type="scientific">Mycobacterium phage Anthony</name>
    <dbReference type="NCBI Taxonomy" id="2599857"/>
    <lineage>
        <taxon>Viruses</taxon>
        <taxon>Duplodnaviria</taxon>
        <taxon>Heunggongvirae</taxon>
        <taxon>Uroviricota</taxon>
        <taxon>Caudoviricetes</taxon>
        <taxon>Anthonyvirus</taxon>
        <taxon>Anthonyvirus anthony</taxon>
    </lineage>
</organism>